<proteinExistence type="predicted"/>
<reference evidence="1 2" key="1">
    <citation type="submission" date="2020-10" db="EMBL/GenBank/DDBJ databases">
        <title>ChiBAC.</title>
        <authorList>
            <person name="Zenner C."/>
            <person name="Hitch T.C.A."/>
            <person name="Clavel T."/>
        </authorList>
    </citation>
    <scope>NUCLEOTIDE SEQUENCE [LARGE SCALE GENOMIC DNA]</scope>
    <source>
        <strain evidence="1 2">DSM 108706</strain>
    </source>
</reference>
<protein>
    <submittedName>
        <fullName evidence="1">DUF1893 domain-containing protein</fullName>
    </submittedName>
</protein>
<dbReference type="EMBL" id="JADCKA010000005">
    <property type="protein sequence ID" value="MBE5035429.1"/>
    <property type="molecule type" value="Genomic_DNA"/>
</dbReference>
<dbReference type="InterPro" id="IPR015067">
    <property type="entry name" value="DUF1893_TM1506-like"/>
</dbReference>
<dbReference type="InterPro" id="IPR016193">
    <property type="entry name" value="Cytidine_deaminase-like"/>
</dbReference>
<name>A0ABR9QX31_9FIRM</name>
<dbReference type="Gene3D" id="3.40.140.30">
    <property type="entry name" value="Hypothetical protein TM1506"/>
    <property type="match status" value="1"/>
</dbReference>
<accession>A0ABR9QX31</accession>
<comment type="caution">
    <text evidence="1">The sequence shown here is derived from an EMBL/GenBank/DDBJ whole genome shotgun (WGS) entry which is preliminary data.</text>
</comment>
<keyword evidence="2" id="KW-1185">Reference proteome</keyword>
<gene>
    <name evidence="1" type="ORF">INF20_03925</name>
</gene>
<dbReference type="Proteomes" id="UP001516588">
    <property type="component" value="Unassembled WGS sequence"/>
</dbReference>
<dbReference type="SUPFAM" id="SSF53927">
    <property type="entry name" value="Cytidine deaminase-like"/>
    <property type="match status" value="1"/>
</dbReference>
<evidence type="ECO:0000313" key="2">
    <source>
        <dbReference type="Proteomes" id="UP001516588"/>
    </source>
</evidence>
<dbReference type="InterPro" id="IPR037081">
    <property type="entry name" value="Hyp_TM1506"/>
</dbReference>
<organism evidence="1 2">
    <name type="scientific">Gallibacter intestinalis</name>
    <dbReference type="NCBI Taxonomy" id="2779356"/>
    <lineage>
        <taxon>Bacteria</taxon>
        <taxon>Bacillati</taxon>
        <taxon>Bacillota</taxon>
        <taxon>Clostridia</taxon>
        <taxon>Eubacteriales</taxon>
        <taxon>Eubacteriaceae</taxon>
        <taxon>Gallibacter</taxon>
    </lineage>
</organism>
<evidence type="ECO:0000313" key="1">
    <source>
        <dbReference type="EMBL" id="MBE5035429.1"/>
    </source>
</evidence>
<dbReference type="RefSeq" id="WP_226385076.1">
    <property type="nucleotide sequence ID" value="NZ_JADCKA010000005.1"/>
</dbReference>
<dbReference type="Pfam" id="PF08973">
    <property type="entry name" value="TM1506"/>
    <property type="match status" value="1"/>
</dbReference>
<sequence length="154" mass="16878">MTDINCNNRHETEINAAIAKELKNNFFGDDTTCVIYKDGIIFEHTGGSIAPVADAWFCGDLEDAVVVDKVIGKASAMFMADGNAAYVHGKLISEPAQKIMEINDMSYSYDEKTPKIINRTGDGLCPMESAVMDTDNLQDGIARVFDKMNELGML</sequence>